<reference evidence="2" key="1">
    <citation type="submission" date="2019-12" db="EMBL/GenBank/DDBJ databases">
        <title>Microbes associate with the intestines of laboratory mice.</title>
        <authorList>
            <person name="Navarre W."/>
            <person name="Wong E."/>
        </authorList>
    </citation>
    <scope>NUCLEOTIDE SEQUENCE</scope>
    <source>
        <strain evidence="2">NM79_F5</strain>
    </source>
</reference>
<evidence type="ECO:0000313" key="2">
    <source>
        <dbReference type="EMBL" id="MVX64847.1"/>
    </source>
</evidence>
<feature type="transmembrane region" description="Helical" evidence="1">
    <location>
        <begin position="7"/>
        <end position="28"/>
    </location>
</feature>
<dbReference type="AlphaFoldDB" id="A0A964RND7"/>
<accession>A0A964RND7</accession>
<gene>
    <name evidence="2" type="ORF">GKZ28_14210</name>
</gene>
<dbReference type="Proteomes" id="UP000656077">
    <property type="component" value="Unassembled WGS sequence"/>
</dbReference>
<dbReference type="RefSeq" id="WP_160359691.1">
    <property type="nucleotide sequence ID" value="NZ_WSRQ01000022.1"/>
</dbReference>
<evidence type="ECO:0000313" key="3">
    <source>
        <dbReference type="Proteomes" id="UP000656077"/>
    </source>
</evidence>
<protein>
    <submittedName>
        <fullName evidence="2">Uncharacterized protein</fullName>
    </submittedName>
</protein>
<name>A0A964RND7_9CLOT</name>
<comment type="caution">
    <text evidence="2">The sequence shown here is derived from an EMBL/GenBank/DDBJ whole genome shotgun (WGS) entry which is preliminary data.</text>
</comment>
<keyword evidence="1" id="KW-1133">Transmembrane helix</keyword>
<evidence type="ECO:0000256" key="1">
    <source>
        <dbReference type="SAM" id="Phobius"/>
    </source>
</evidence>
<keyword evidence="1" id="KW-0812">Transmembrane</keyword>
<sequence>MHLKKEGTVLISTIVILSLMSLLGSFMYNMIRNNVELCNLYSFDKDIFDISKSEEEILFNYMKNINREIKENVKDSIDGESNSIELFSEDFERKIDNSTLKYYKSNNKLFLITKNLNNVIRTREIIYNFENDTAILIPTYSFQDSNE</sequence>
<organism evidence="2 3">
    <name type="scientific">Clostridium chromiireducens</name>
    <dbReference type="NCBI Taxonomy" id="225345"/>
    <lineage>
        <taxon>Bacteria</taxon>
        <taxon>Bacillati</taxon>
        <taxon>Bacillota</taxon>
        <taxon>Clostridia</taxon>
        <taxon>Eubacteriales</taxon>
        <taxon>Clostridiaceae</taxon>
        <taxon>Clostridium</taxon>
    </lineage>
</organism>
<dbReference type="EMBL" id="WSRQ01000022">
    <property type="protein sequence ID" value="MVX64847.1"/>
    <property type="molecule type" value="Genomic_DNA"/>
</dbReference>
<proteinExistence type="predicted"/>
<keyword evidence="1" id="KW-0472">Membrane</keyword>